<feature type="domain" description="GST C-terminal" evidence="4">
    <location>
        <begin position="90"/>
        <end position="216"/>
    </location>
</feature>
<accession>A0A395SPK2</accession>
<dbReference type="GO" id="GO:0006414">
    <property type="term" value="P:translational elongation"/>
    <property type="evidence" value="ECO:0007669"/>
    <property type="project" value="TreeGrafter"/>
</dbReference>
<dbReference type="PANTHER" id="PTHR43986:SF10">
    <property type="entry name" value="ELONGATION FACTOR EEF-1B GAMMA SUBUNIT, PUTATIVE (AFU_ORTHOLOGUE AFUA_1G17120)-RELATED"/>
    <property type="match status" value="1"/>
</dbReference>
<dbReference type="AlphaFoldDB" id="A0A395SPK2"/>
<gene>
    <name evidence="5" type="ORF">FSPOR_1666</name>
</gene>
<evidence type="ECO:0000259" key="3">
    <source>
        <dbReference type="PROSITE" id="PS50404"/>
    </source>
</evidence>
<dbReference type="STRING" id="5514.A0A395SPK2"/>
<comment type="caution">
    <text evidence="5">The sequence shown here is derived from an EMBL/GenBank/DDBJ whole genome shotgun (WGS) entry which is preliminary data.</text>
</comment>
<dbReference type="SFLD" id="SFLDS00019">
    <property type="entry name" value="Glutathione_Transferase_(cytos"/>
    <property type="match status" value="1"/>
</dbReference>
<dbReference type="SUPFAM" id="SSF47616">
    <property type="entry name" value="GST C-terminal domain-like"/>
    <property type="match status" value="1"/>
</dbReference>
<dbReference type="InterPro" id="IPR004045">
    <property type="entry name" value="Glutathione_S-Trfase_N"/>
</dbReference>
<dbReference type="PROSITE" id="PS50404">
    <property type="entry name" value="GST_NTER"/>
    <property type="match status" value="1"/>
</dbReference>
<dbReference type="GO" id="GO:0005634">
    <property type="term" value="C:nucleus"/>
    <property type="evidence" value="ECO:0007669"/>
    <property type="project" value="TreeGrafter"/>
</dbReference>
<dbReference type="SFLD" id="SFLDG00358">
    <property type="entry name" value="Main_(cytGST)"/>
    <property type="match status" value="1"/>
</dbReference>
<dbReference type="SUPFAM" id="SSF52833">
    <property type="entry name" value="Thioredoxin-like"/>
    <property type="match status" value="1"/>
</dbReference>
<dbReference type="InterPro" id="IPR036249">
    <property type="entry name" value="Thioredoxin-like_sf"/>
</dbReference>
<dbReference type="EMBL" id="PXOF01000023">
    <property type="protein sequence ID" value="RGP73972.1"/>
    <property type="molecule type" value="Genomic_DNA"/>
</dbReference>
<evidence type="ECO:0000256" key="2">
    <source>
        <dbReference type="RuleBase" id="RU003494"/>
    </source>
</evidence>
<evidence type="ECO:0000256" key="1">
    <source>
        <dbReference type="ARBA" id="ARBA00007409"/>
    </source>
</evidence>
<feature type="domain" description="GST N-terminal" evidence="3">
    <location>
        <begin position="3"/>
        <end position="84"/>
    </location>
</feature>
<sequence length="220" mass="24338">MASFGTLYSFMPNGRVFKILAAAKLNNLDIEVPPYQHFVTNKSTEFLTKFPAGKVPAFEGADGFCLAESDAIARYVSQSGPRAGQLLGEDAVTSANIQQWISFFADEVYPAILDLVMWRVGMAPFDEATETKALARLEYALTVLEKHLSSGTRLVGSQLTLADLTGASSLLWGFMHVIDEPMRKQFPNVLTWYLATIENDDVKEVFGEPNLIEKRRLGGH</sequence>
<dbReference type="CDD" id="cd03044">
    <property type="entry name" value="GST_N_EF1Bgamma"/>
    <property type="match status" value="1"/>
</dbReference>
<evidence type="ECO:0000259" key="4">
    <source>
        <dbReference type="PROSITE" id="PS50405"/>
    </source>
</evidence>
<organism evidence="5 6">
    <name type="scientific">Fusarium sporotrichioides</name>
    <dbReference type="NCBI Taxonomy" id="5514"/>
    <lineage>
        <taxon>Eukaryota</taxon>
        <taxon>Fungi</taxon>
        <taxon>Dikarya</taxon>
        <taxon>Ascomycota</taxon>
        <taxon>Pezizomycotina</taxon>
        <taxon>Sordariomycetes</taxon>
        <taxon>Hypocreomycetidae</taxon>
        <taxon>Hypocreales</taxon>
        <taxon>Nectriaceae</taxon>
        <taxon>Fusarium</taxon>
    </lineage>
</organism>
<dbReference type="InterPro" id="IPR050802">
    <property type="entry name" value="EF-GSTs"/>
</dbReference>
<dbReference type="Gene3D" id="1.20.1050.10">
    <property type="match status" value="1"/>
</dbReference>
<proteinExistence type="inferred from homology"/>
<dbReference type="Proteomes" id="UP000266152">
    <property type="component" value="Unassembled WGS sequence"/>
</dbReference>
<evidence type="ECO:0000313" key="5">
    <source>
        <dbReference type="EMBL" id="RGP73972.1"/>
    </source>
</evidence>
<reference evidence="5 6" key="1">
    <citation type="journal article" date="2018" name="PLoS Pathog.">
        <title>Evolution of structural diversity of trichothecenes, a family of toxins produced by plant pathogenic and entomopathogenic fungi.</title>
        <authorList>
            <person name="Proctor R.H."/>
            <person name="McCormick S.P."/>
            <person name="Kim H.S."/>
            <person name="Cardoza R.E."/>
            <person name="Stanley A.M."/>
            <person name="Lindo L."/>
            <person name="Kelly A."/>
            <person name="Brown D.W."/>
            <person name="Lee T."/>
            <person name="Vaughan M.M."/>
            <person name="Alexander N.J."/>
            <person name="Busman M."/>
            <person name="Gutierrez S."/>
        </authorList>
    </citation>
    <scope>NUCLEOTIDE SEQUENCE [LARGE SCALE GENOMIC DNA]</scope>
    <source>
        <strain evidence="5 6">NRRL 3299</strain>
    </source>
</reference>
<dbReference type="PANTHER" id="PTHR43986">
    <property type="entry name" value="ELONGATION FACTOR 1-GAMMA"/>
    <property type="match status" value="1"/>
</dbReference>
<comment type="similarity">
    <text evidence="1 2">Belongs to the GST superfamily.</text>
</comment>
<keyword evidence="6" id="KW-1185">Reference proteome</keyword>
<dbReference type="Pfam" id="PF02798">
    <property type="entry name" value="GST_N"/>
    <property type="match status" value="1"/>
</dbReference>
<dbReference type="FunFam" id="3.40.30.10:FF:000142">
    <property type="entry name" value="Elongation factor 1 gamma"/>
    <property type="match status" value="1"/>
</dbReference>
<protein>
    <submittedName>
        <fullName evidence="5">Eef-1b gamma subunit</fullName>
    </submittedName>
</protein>
<dbReference type="InterPro" id="IPR010987">
    <property type="entry name" value="Glutathione-S-Trfase_C-like"/>
</dbReference>
<dbReference type="PROSITE" id="PS50405">
    <property type="entry name" value="GST_CTER"/>
    <property type="match status" value="1"/>
</dbReference>
<dbReference type="InterPro" id="IPR040079">
    <property type="entry name" value="Glutathione_S-Trfase"/>
</dbReference>
<dbReference type="InterPro" id="IPR004046">
    <property type="entry name" value="GST_C"/>
</dbReference>
<dbReference type="Pfam" id="PF00043">
    <property type="entry name" value="GST_C"/>
    <property type="match status" value="1"/>
</dbReference>
<dbReference type="GO" id="GO:0005737">
    <property type="term" value="C:cytoplasm"/>
    <property type="evidence" value="ECO:0007669"/>
    <property type="project" value="TreeGrafter"/>
</dbReference>
<name>A0A395SPK2_FUSSP</name>
<dbReference type="CDD" id="cd03181">
    <property type="entry name" value="GST_C_EF1Bgamma_like"/>
    <property type="match status" value="1"/>
</dbReference>
<evidence type="ECO:0000313" key="6">
    <source>
        <dbReference type="Proteomes" id="UP000266152"/>
    </source>
</evidence>
<dbReference type="Gene3D" id="3.40.30.10">
    <property type="entry name" value="Glutaredoxin"/>
    <property type="match status" value="1"/>
</dbReference>
<dbReference type="FunFam" id="1.20.1050.10:FF:000006">
    <property type="entry name" value="Elongation factor 1 gamma"/>
    <property type="match status" value="1"/>
</dbReference>
<dbReference type="InterPro" id="IPR036282">
    <property type="entry name" value="Glutathione-S-Trfase_C_sf"/>
</dbReference>